<dbReference type="WBParaSite" id="TCLT_0000302401-mRNA-1">
    <property type="protein sequence ID" value="TCLT_0000302401-mRNA-1"/>
    <property type="gene ID" value="TCLT_0000302401"/>
</dbReference>
<evidence type="ECO:0000256" key="7">
    <source>
        <dbReference type="ARBA" id="ARBA00023242"/>
    </source>
</evidence>
<dbReference type="Pfam" id="PF11277">
    <property type="entry name" value="Med24_N"/>
    <property type="match status" value="1"/>
</dbReference>
<evidence type="ECO:0000256" key="2">
    <source>
        <dbReference type="ARBA" id="ARBA00007864"/>
    </source>
</evidence>
<keyword evidence="4" id="KW-0805">Transcription regulation</keyword>
<organism evidence="11">
    <name type="scientific">Thelazia callipaeda</name>
    <name type="common">Oriental eyeworm</name>
    <name type="synonym">Parasitic nematode</name>
    <dbReference type="NCBI Taxonomy" id="103827"/>
    <lineage>
        <taxon>Eukaryota</taxon>
        <taxon>Metazoa</taxon>
        <taxon>Ecdysozoa</taxon>
        <taxon>Nematoda</taxon>
        <taxon>Chromadorea</taxon>
        <taxon>Rhabditida</taxon>
        <taxon>Spirurina</taxon>
        <taxon>Spiruromorpha</taxon>
        <taxon>Thelazioidea</taxon>
        <taxon>Thelaziidae</taxon>
        <taxon>Thelazia</taxon>
    </lineage>
</organism>
<dbReference type="PANTHER" id="PTHR12898:SF1">
    <property type="entry name" value="MEDIATOR OF RNA POLYMERASE II TRANSCRIPTION SUBUNIT 24"/>
    <property type="match status" value="1"/>
</dbReference>
<evidence type="ECO:0000256" key="8">
    <source>
        <dbReference type="ARBA" id="ARBA00031960"/>
    </source>
</evidence>
<name>A0A0N5CS24_THECL</name>
<protein>
    <recommendedName>
        <fullName evidence="3">Mediator of RNA polymerase II transcription subunit 24</fullName>
    </recommendedName>
    <alternativeName>
        <fullName evidence="8">Mediator complex subunit 24</fullName>
    </alternativeName>
</protein>
<sequence length="620" mass="70215">MGVMNEEKAQTDGSWVANLVTRTHSEKLSPIEFGALLKRRITTSGCNEQQIRTIASMLLRFATSSVTPDHRMLTCLETLVKADVLRWAVFIDVIAEFRQFSREYCIEALATILRNSVPLLRCNYTSEKECLELSGSLMTVLNWCLLALEYSLKNENECSTLALINCACAYANSKFVRTLLYIHEHIGSESVNYVVEAAVSFAQSYPDCKELKTMIEALQQFGSIPIERIDDNIGGSVKQSHPAILTLVSVFEGFRMTKKVDQMADSFFELAEILEFPFSKMFEDMIRASLLIMLDAKESLGEDLVASQAFYYVKLPQIVKHLLTLGAPLDDLISALDTICDNKTLLNQVDMKTKTNTFQHLLEQMAAAGVIDERIVKNLLEKRWDFRSQYWPELFQMFAQTSTTPVHQPLILRANSAKMAVDKILRQPNNAVINVLLKLASGSGGLFTFDSVCASFCADGNLTYFSSKLAMINGQSERPAEGLDMDDERQRALAFNLSFILLTRMRFIYNDLRPSELVNGTIRSMDNTHSCFYKFASQYGWTAADSFLASNIYTNEQKAAFIDRINMLKHGQPFWDARTVNYAELVDFVPLIGELLLDDFKMTKPESYEHLHENIKVILF</sequence>
<evidence type="ECO:0000313" key="10">
    <source>
        <dbReference type="Proteomes" id="UP000276776"/>
    </source>
</evidence>
<evidence type="ECO:0000313" key="11">
    <source>
        <dbReference type="WBParaSite" id="TCLT_0000302401-mRNA-1"/>
    </source>
</evidence>
<evidence type="ECO:0000256" key="4">
    <source>
        <dbReference type="ARBA" id="ARBA00023015"/>
    </source>
</evidence>
<dbReference type="OrthoDB" id="21216at2759"/>
<dbReference type="AlphaFoldDB" id="A0A0N5CS24"/>
<evidence type="ECO:0000256" key="5">
    <source>
        <dbReference type="ARBA" id="ARBA00023159"/>
    </source>
</evidence>
<gene>
    <name evidence="9" type="ORF">TCLT_LOCUS3025</name>
</gene>
<dbReference type="EMBL" id="UYYF01000897">
    <property type="protein sequence ID" value="VDM99282.1"/>
    <property type="molecule type" value="Genomic_DNA"/>
</dbReference>
<dbReference type="GO" id="GO:0060261">
    <property type="term" value="P:positive regulation of transcription initiation by RNA polymerase II"/>
    <property type="evidence" value="ECO:0007669"/>
    <property type="project" value="TreeGrafter"/>
</dbReference>
<dbReference type="InterPro" id="IPR021429">
    <property type="entry name" value="Mediator_Med24"/>
</dbReference>
<evidence type="ECO:0000313" key="9">
    <source>
        <dbReference type="EMBL" id="VDM99282.1"/>
    </source>
</evidence>
<dbReference type="GO" id="GO:0016592">
    <property type="term" value="C:mediator complex"/>
    <property type="evidence" value="ECO:0007669"/>
    <property type="project" value="InterPro"/>
</dbReference>
<evidence type="ECO:0000256" key="3">
    <source>
        <dbReference type="ARBA" id="ARBA00019693"/>
    </source>
</evidence>
<comment type="similarity">
    <text evidence="2">Belongs to the Mediator complex subunit 24 family.</text>
</comment>
<dbReference type="PANTHER" id="PTHR12898">
    <property type="entry name" value="MEDIATOR OF RNA POLYMERASE II TRANSCRIPTION SUBUNIT 24"/>
    <property type="match status" value="1"/>
</dbReference>
<accession>A0A0N5CS24</accession>
<proteinExistence type="inferred from homology"/>
<keyword evidence="10" id="KW-1185">Reference proteome</keyword>
<comment type="subcellular location">
    <subcellularLocation>
        <location evidence="1">Nucleus</location>
    </subcellularLocation>
</comment>
<evidence type="ECO:0000256" key="1">
    <source>
        <dbReference type="ARBA" id="ARBA00004123"/>
    </source>
</evidence>
<keyword evidence="5" id="KW-0010">Activator</keyword>
<evidence type="ECO:0000256" key="6">
    <source>
        <dbReference type="ARBA" id="ARBA00023163"/>
    </source>
</evidence>
<keyword evidence="7" id="KW-0539">Nucleus</keyword>
<dbReference type="STRING" id="103827.A0A0N5CS24"/>
<dbReference type="Proteomes" id="UP000276776">
    <property type="component" value="Unassembled WGS sequence"/>
</dbReference>
<reference evidence="11" key="1">
    <citation type="submission" date="2017-02" db="UniProtKB">
        <authorList>
            <consortium name="WormBaseParasite"/>
        </authorList>
    </citation>
    <scope>IDENTIFICATION</scope>
</reference>
<dbReference type="GO" id="GO:0003712">
    <property type="term" value="F:transcription coregulator activity"/>
    <property type="evidence" value="ECO:0007669"/>
    <property type="project" value="TreeGrafter"/>
</dbReference>
<reference evidence="9 10" key="2">
    <citation type="submission" date="2018-11" db="EMBL/GenBank/DDBJ databases">
        <authorList>
            <consortium name="Pathogen Informatics"/>
        </authorList>
    </citation>
    <scope>NUCLEOTIDE SEQUENCE [LARGE SCALE GENOMIC DNA]</scope>
</reference>
<keyword evidence="6" id="KW-0804">Transcription</keyword>